<evidence type="ECO:0000256" key="7">
    <source>
        <dbReference type="HAMAP-Rule" id="MF_01161"/>
    </source>
</evidence>
<evidence type="ECO:0000259" key="8">
    <source>
        <dbReference type="Pfam" id="PF01171"/>
    </source>
</evidence>
<evidence type="ECO:0000256" key="4">
    <source>
        <dbReference type="ARBA" id="ARBA00022741"/>
    </source>
</evidence>
<dbReference type="PANTHER" id="PTHR43033:SF1">
    <property type="entry name" value="TRNA(ILE)-LYSIDINE SYNTHASE-RELATED"/>
    <property type="match status" value="1"/>
</dbReference>
<evidence type="ECO:0000259" key="9">
    <source>
        <dbReference type="Pfam" id="PF09179"/>
    </source>
</evidence>
<feature type="binding site" evidence="7">
    <location>
        <begin position="36"/>
        <end position="41"/>
    </location>
    <ligand>
        <name>ATP</name>
        <dbReference type="ChEBI" id="CHEBI:30616"/>
    </ligand>
</feature>
<comment type="catalytic activity">
    <reaction evidence="6 7">
        <text>cytidine(34) in tRNA(Ile2) + L-lysine + ATP = lysidine(34) in tRNA(Ile2) + AMP + diphosphate + H(+)</text>
        <dbReference type="Rhea" id="RHEA:43744"/>
        <dbReference type="Rhea" id="RHEA-COMP:10625"/>
        <dbReference type="Rhea" id="RHEA-COMP:10670"/>
        <dbReference type="ChEBI" id="CHEBI:15378"/>
        <dbReference type="ChEBI" id="CHEBI:30616"/>
        <dbReference type="ChEBI" id="CHEBI:32551"/>
        <dbReference type="ChEBI" id="CHEBI:33019"/>
        <dbReference type="ChEBI" id="CHEBI:82748"/>
        <dbReference type="ChEBI" id="CHEBI:83665"/>
        <dbReference type="ChEBI" id="CHEBI:456215"/>
        <dbReference type="EC" id="6.3.4.19"/>
    </reaction>
</comment>
<keyword evidence="11" id="KW-1185">Reference proteome</keyword>
<dbReference type="EMBL" id="JACGWZ010000006">
    <property type="protein sequence ID" value="MBA8826560.1"/>
    <property type="molecule type" value="Genomic_DNA"/>
</dbReference>
<organism evidence="10 11">
    <name type="scientific">Halosaccharopolyspora lacisalsi</name>
    <dbReference type="NCBI Taxonomy" id="1000566"/>
    <lineage>
        <taxon>Bacteria</taxon>
        <taxon>Bacillati</taxon>
        <taxon>Actinomycetota</taxon>
        <taxon>Actinomycetes</taxon>
        <taxon>Pseudonocardiales</taxon>
        <taxon>Pseudonocardiaceae</taxon>
        <taxon>Halosaccharopolyspora</taxon>
    </lineage>
</organism>
<comment type="subcellular location">
    <subcellularLocation>
        <location evidence="7">Cytoplasm</location>
    </subcellularLocation>
</comment>
<gene>
    <name evidence="7" type="primary">tilS</name>
    <name evidence="10" type="ORF">FHX42_003939</name>
</gene>
<dbReference type="InterPro" id="IPR012795">
    <property type="entry name" value="tRNA_Ile_lys_synt_N"/>
</dbReference>
<evidence type="ECO:0000313" key="11">
    <source>
        <dbReference type="Proteomes" id="UP000569329"/>
    </source>
</evidence>
<evidence type="ECO:0000256" key="3">
    <source>
        <dbReference type="ARBA" id="ARBA00022694"/>
    </source>
</evidence>
<evidence type="ECO:0000256" key="6">
    <source>
        <dbReference type="ARBA" id="ARBA00048539"/>
    </source>
</evidence>
<dbReference type="GO" id="GO:0005524">
    <property type="term" value="F:ATP binding"/>
    <property type="evidence" value="ECO:0007669"/>
    <property type="project" value="UniProtKB-UniRule"/>
</dbReference>
<accession>A0A839E0E1</accession>
<keyword evidence="3 7" id="KW-0819">tRNA processing</keyword>
<dbReference type="Proteomes" id="UP000569329">
    <property type="component" value="Unassembled WGS sequence"/>
</dbReference>
<dbReference type="SUPFAM" id="SSF82829">
    <property type="entry name" value="MesJ substrate recognition domain-like"/>
    <property type="match status" value="1"/>
</dbReference>
<proteinExistence type="inferred from homology"/>
<dbReference type="InterPro" id="IPR012094">
    <property type="entry name" value="tRNA_Ile_lys_synt"/>
</dbReference>
<dbReference type="InterPro" id="IPR014729">
    <property type="entry name" value="Rossmann-like_a/b/a_fold"/>
</dbReference>
<dbReference type="Gene3D" id="3.40.50.620">
    <property type="entry name" value="HUPs"/>
    <property type="match status" value="1"/>
</dbReference>
<feature type="domain" description="tRNA(Ile)-lysidine synthase substrate-binding" evidence="9">
    <location>
        <begin position="249"/>
        <end position="314"/>
    </location>
</feature>
<comment type="similarity">
    <text evidence="7">Belongs to the tRNA(Ile)-lysidine synthase family.</text>
</comment>
<dbReference type="GO" id="GO:0032267">
    <property type="term" value="F:tRNA(Ile)-lysidine synthase activity"/>
    <property type="evidence" value="ECO:0007669"/>
    <property type="project" value="UniProtKB-EC"/>
</dbReference>
<evidence type="ECO:0000256" key="1">
    <source>
        <dbReference type="ARBA" id="ARBA00022490"/>
    </source>
</evidence>
<dbReference type="EC" id="6.3.4.19" evidence="7"/>
<keyword evidence="1 7" id="KW-0963">Cytoplasm</keyword>
<name>A0A839E0E1_9PSEU</name>
<reference evidence="10 11" key="1">
    <citation type="submission" date="2020-07" db="EMBL/GenBank/DDBJ databases">
        <title>Sequencing the genomes of 1000 actinobacteria strains.</title>
        <authorList>
            <person name="Klenk H.-P."/>
        </authorList>
    </citation>
    <scope>NUCLEOTIDE SEQUENCE [LARGE SCALE GENOMIC DNA]</scope>
    <source>
        <strain evidence="10 11">DSM 45975</strain>
    </source>
</reference>
<evidence type="ECO:0000256" key="5">
    <source>
        <dbReference type="ARBA" id="ARBA00022840"/>
    </source>
</evidence>
<dbReference type="PANTHER" id="PTHR43033">
    <property type="entry name" value="TRNA(ILE)-LYSIDINE SYNTHASE-RELATED"/>
    <property type="match status" value="1"/>
</dbReference>
<comment type="domain">
    <text evidence="7">The N-terminal region contains the highly conserved SGGXDS motif, predicted to be a P-loop motif involved in ATP binding.</text>
</comment>
<dbReference type="InterPro" id="IPR015262">
    <property type="entry name" value="tRNA_Ile_lys_synt_subst-bd"/>
</dbReference>
<dbReference type="Gene3D" id="1.20.59.20">
    <property type="match status" value="1"/>
</dbReference>
<dbReference type="CDD" id="cd01992">
    <property type="entry name" value="TilS_N"/>
    <property type="match status" value="1"/>
</dbReference>
<sequence length="330" mass="34699">MPVPSAVAAVRTAVRRLLGSAEAAPYAGAPVVVACSGGADSLALAAATTHVTRRPVHGVVVDHRIQDGSAEVAARAADRLTRLGCADVRVVPVDVEGPGGTEAAARRARYAALAEQRPDGALVLLGHTLDDQAETVLLGLGRGSGARSIAGMRSLDPPWGRPLLGISRDTTVRACGELGLDPWQDPHNEDARFTRVRLRTEALPLLEEILQGGVSTALARTAEQLREDGDALDAIARDVRRSAESGETLDARVLAGSPAAVRRRVLREWLLERGVTRLSDAHLRAADALVGHWRGQGGHALPGNFVLRRSRGTLLVESGGHPAAEWSNSG</sequence>
<dbReference type="SUPFAM" id="SSF52402">
    <property type="entry name" value="Adenine nucleotide alpha hydrolases-like"/>
    <property type="match status" value="1"/>
</dbReference>
<dbReference type="Pfam" id="PF09179">
    <property type="entry name" value="TilS"/>
    <property type="match status" value="1"/>
</dbReference>
<dbReference type="GO" id="GO:0006400">
    <property type="term" value="P:tRNA modification"/>
    <property type="evidence" value="ECO:0007669"/>
    <property type="project" value="UniProtKB-UniRule"/>
</dbReference>
<comment type="function">
    <text evidence="7">Ligates lysine onto the cytidine present at position 34 of the AUA codon-specific tRNA(Ile) that contains the anticodon CAU, in an ATP-dependent manner. Cytidine is converted to lysidine, thus changing the amino acid specificity of the tRNA from methionine to isoleucine.</text>
</comment>
<keyword evidence="4 7" id="KW-0547">Nucleotide-binding</keyword>
<feature type="domain" description="tRNA(Ile)-lysidine/2-thiocytidine synthase N-terminal" evidence="8">
    <location>
        <begin position="31"/>
        <end position="200"/>
    </location>
</feature>
<evidence type="ECO:0000313" key="10">
    <source>
        <dbReference type="EMBL" id="MBA8826560.1"/>
    </source>
</evidence>
<dbReference type="NCBIfam" id="TIGR02432">
    <property type="entry name" value="lysidine_TilS_N"/>
    <property type="match status" value="1"/>
</dbReference>
<dbReference type="Pfam" id="PF01171">
    <property type="entry name" value="ATP_bind_3"/>
    <property type="match status" value="1"/>
</dbReference>
<keyword evidence="2 7" id="KW-0436">Ligase</keyword>
<dbReference type="GO" id="GO:0005737">
    <property type="term" value="C:cytoplasm"/>
    <property type="evidence" value="ECO:0007669"/>
    <property type="project" value="UniProtKB-SubCell"/>
</dbReference>
<evidence type="ECO:0000256" key="2">
    <source>
        <dbReference type="ARBA" id="ARBA00022598"/>
    </source>
</evidence>
<comment type="caution">
    <text evidence="10">The sequence shown here is derived from an EMBL/GenBank/DDBJ whole genome shotgun (WGS) entry which is preliminary data.</text>
</comment>
<dbReference type="RefSeq" id="WP_182545793.1">
    <property type="nucleotide sequence ID" value="NZ_JACGWZ010000006.1"/>
</dbReference>
<dbReference type="HAMAP" id="MF_01161">
    <property type="entry name" value="tRNA_Ile_lys_synt"/>
    <property type="match status" value="1"/>
</dbReference>
<keyword evidence="5 7" id="KW-0067">ATP-binding</keyword>
<protein>
    <recommendedName>
        <fullName evidence="7">tRNA(Ile)-lysidine synthase</fullName>
        <ecNumber evidence="7">6.3.4.19</ecNumber>
    </recommendedName>
    <alternativeName>
        <fullName evidence="7">tRNA(Ile)-2-lysyl-cytidine synthase</fullName>
    </alternativeName>
    <alternativeName>
        <fullName evidence="7">tRNA(Ile)-lysidine synthetase</fullName>
    </alternativeName>
</protein>
<dbReference type="InterPro" id="IPR011063">
    <property type="entry name" value="TilS/TtcA_N"/>
</dbReference>
<dbReference type="AlphaFoldDB" id="A0A839E0E1"/>